<dbReference type="PROSITE" id="PS01131">
    <property type="entry name" value="RRNA_A_DIMETH"/>
    <property type="match status" value="1"/>
</dbReference>
<evidence type="ECO:0000256" key="1">
    <source>
        <dbReference type="ARBA" id="ARBA00022691"/>
    </source>
</evidence>
<dbReference type="GO" id="GO:0000179">
    <property type="term" value="F:rRNA (adenine-N6,N6-)-dimethyltransferase activity"/>
    <property type="evidence" value="ECO:0007669"/>
    <property type="project" value="InterPro"/>
</dbReference>
<dbReference type="CDD" id="cd02440">
    <property type="entry name" value="AdoMet_MTases"/>
    <property type="match status" value="1"/>
</dbReference>
<gene>
    <name evidence="2" type="ORF">FRZ61_16500</name>
</gene>
<dbReference type="AlphaFoldDB" id="A0A5J6MWR5"/>
<protein>
    <submittedName>
        <fullName evidence="2">Type 11 methyltransferase</fullName>
    </submittedName>
</protein>
<evidence type="ECO:0000313" key="3">
    <source>
        <dbReference type="Proteomes" id="UP000325797"/>
    </source>
</evidence>
<dbReference type="SUPFAM" id="SSF53335">
    <property type="entry name" value="S-adenosyl-L-methionine-dependent methyltransferases"/>
    <property type="match status" value="1"/>
</dbReference>
<dbReference type="EMBL" id="CP042582">
    <property type="protein sequence ID" value="QEX21721.1"/>
    <property type="molecule type" value="Genomic_DNA"/>
</dbReference>
<keyword evidence="2" id="KW-0808">Transferase</keyword>
<organism evidence="2 3">
    <name type="scientific">Hypericibacter adhaerens</name>
    <dbReference type="NCBI Taxonomy" id="2602016"/>
    <lineage>
        <taxon>Bacteria</taxon>
        <taxon>Pseudomonadati</taxon>
        <taxon>Pseudomonadota</taxon>
        <taxon>Alphaproteobacteria</taxon>
        <taxon>Rhodospirillales</taxon>
        <taxon>Dongiaceae</taxon>
        <taxon>Hypericibacter</taxon>
    </lineage>
</organism>
<dbReference type="Pfam" id="PF13489">
    <property type="entry name" value="Methyltransf_23"/>
    <property type="match status" value="1"/>
</dbReference>
<dbReference type="InterPro" id="IPR029063">
    <property type="entry name" value="SAM-dependent_MTases_sf"/>
</dbReference>
<dbReference type="KEGG" id="hadh:FRZ61_16500"/>
<reference evidence="2 3" key="1">
    <citation type="submission" date="2019-08" db="EMBL/GenBank/DDBJ databases">
        <title>Hyperibacter terrae gen. nov., sp. nov. and Hyperibacter viscosus sp. nov., two new members in the family Rhodospirillaceae isolated from the rhizosphere of Hypericum perforatum.</title>
        <authorList>
            <person name="Noviana Z."/>
        </authorList>
    </citation>
    <scope>NUCLEOTIDE SEQUENCE [LARGE SCALE GENOMIC DNA]</scope>
    <source>
        <strain evidence="2 3">R5959</strain>
    </source>
</reference>
<evidence type="ECO:0000313" key="2">
    <source>
        <dbReference type="EMBL" id="QEX21721.1"/>
    </source>
</evidence>
<dbReference type="PANTHER" id="PTHR43861">
    <property type="entry name" value="TRANS-ACONITATE 2-METHYLTRANSFERASE-RELATED"/>
    <property type="match status" value="1"/>
</dbReference>
<proteinExistence type="predicted"/>
<accession>A0A5J6MWR5</accession>
<keyword evidence="1" id="KW-0949">S-adenosyl-L-methionine</keyword>
<sequence length="284" mass="31993">MAHGTPHKYEYSIDLASDSAGARVIAMVGKGKRVLEVGAGPGSITRHLIDHGQCDVVAVEIDPDAVERLKSFCPQVHSADLNDPQWHRCLAGLPKFDTVVAADVLEHLTDPWRALKDLRNLLNEEGFVVLSLPHVGHLSIVACLMEQNFEYRDWGLLDRTHLRFFGLKNMEALIADAGLKIIDAGFVIKAPESTEYAWQWQQLPISTRKILHAEKFGHVYQVVTKSVPAERSSSTIQLMDLPVEIPPLQVPPWERWHRRVLRKYLDPRTRSILRRAARMLGLAA</sequence>
<keyword evidence="3" id="KW-1185">Reference proteome</keyword>
<keyword evidence="2" id="KW-0489">Methyltransferase</keyword>
<dbReference type="Proteomes" id="UP000325797">
    <property type="component" value="Chromosome"/>
</dbReference>
<name>A0A5J6MWR5_9PROT</name>
<dbReference type="Gene3D" id="3.40.50.150">
    <property type="entry name" value="Vaccinia Virus protein VP39"/>
    <property type="match status" value="1"/>
</dbReference>
<dbReference type="InterPro" id="IPR020596">
    <property type="entry name" value="rRNA_Ade_Mease_Trfase_CS"/>
</dbReference>